<evidence type="ECO:0000313" key="11">
    <source>
        <dbReference type="Proteomes" id="UP000567099"/>
    </source>
</evidence>
<dbReference type="AlphaFoldDB" id="A0A2L1C9H1"/>
<dbReference type="GO" id="GO:0015937">
    <property type="term" value="P:coenzyme A biosynthetic process"/>
    <property type="evidence" value="ECO:0007669"/>
    <property type="project" value="UniProtKB-UniRule"/>
</dbReference>
<dbReference type="Proteomes" id="UP000567099">
    <property type="component" value="Unassembled WGS sequence"/>
</dbReference>
<dbReference type="GeneID" id="36101681"/>
<evidence type="ECO:0000256" key="6">
    <source>
        <dbReference type="HAMAP-Rule" id="MF_00590"/>
    </source>
</evidence>
<evidence type="ECO:0000256" key="3">
    <source>
        <dbReference type="ARBA" id="ARBA00022777"/>
    </source>
</evidence>
<comment type="similarity">
    <text evidence="6">Belongs to the GTP-dependent DPCK family.</text>
</comment>
<dbReference type="RefSeq" id="WP_104837612.1">
    <property type="nucleotide sequence ID" value="NZ_CP026606.1"/>
</dbReference>
<accession>A0A2L1C9H1</accession>
<organism evidence="7 10">
    <name type="scientific">Methanococcus maripaludis</name>
    <name type="common">Methanococcus deltae</name>
    <dbReference type="NCBI Taxonomy" id="39152"/>
    <lineage>
        <taxon>Archaea</taxon>
        <taxon>Methanobacteriati</taxon>
        <taxon>Methanobacteriota</taxon>
        <taxon>Methanomada group</taxon>
        <taxon>Methanococci</taxon>
        <taxon>Methanococcales</taxon>
        <taxon>Methanococcaceae</taxon>
        <taxon>Methanococcus</taxon>
    </lineage>
</organism>
<dbReference type="GO" id="GO:0005525">
    <property type="term" value="F:GTP binding"/>
    <property type="evidence" value="ECO:0007669"/>
    <property type="project" value="UniProtKB-UniRule"/>
</dbReference>
<evidence type="ECO:0000256" key="4">
    <source>
        <dbReference type="ARBA" id="ARBA00022993"/>
    </source>
</evidence>
<dbReference type="EMBL" id="JACDUO010000002">
    <property type="protein sequence ID" value="MBA2864467.1"/>
    <property type="molecule type" value="Genomic_DNA"/>
</dbReference>
<dbReference type="PANTHER" id="PTHR40732">
    <property type="entry name" value="UPF0218 PROTEIN TK1697"/>
    <property type="match status" value="1"/>
</dbReference>
<proteinExistence type="inferred from homology"/>
<protein>
    <recommendedName>
        <fullName evidence="6">GTP-dependent dephospho-CoA kinase</fullName>
        <ecNumber evidence="6">2.7.1.237</ecNumber>
    </recommendedName>
    <alternativeName>
        <fullName evidence="6">Dephospho-coenzyme A kinase</fullName>
        <shortName evidence="6">DPCK</shortName>
    </alternativeName>
</protein>
<sequence>MYLLTDKVAHELKKPFGKVYKELPSIEGKVVSIGDVTTKHLLSNGIIPDLSILDFKTKRNIPVDIPHKFKTIFEVENPQGCISDEAIERIKYLSTIHDRDMALIIKGEEDLLTIPVIKYFPEDTSVIYGQPDEGMVLLKITDELKQKIEKLLKEMEER</sequence>
<dbReference type="GO" id="GO:0016301">
    <property type="term" value="F:kinase activity"/>
    <property type="evidence" value="ECO:0007669"/>
    <property type="project" value="UniProtKB-UniRule"/>
</dbReference>
<keyword evidence="2 6" id="KW-0547">Nucleotide-binding</keyword>
<dbReference type="Proteomes" id="UP000239462">
    <property type="component" value="Chromosome"/>
</dbReference>
<feature type="binding site" evidence="6">
    <location>
        <position position="56"/>
    </location>
    <ligand>
        <name>GTP</name>
        <dbReference type="ChEBI" id="CHEBI:37565"/>
    </ligand>
</feature>
<dbReference type="KEGG" id="mmad:MMJJ_05890"/>
<gene>
    <name evidence="8" type="ORF">HNP94_001489</name>
    <name evidence="9" type="ORF">HNP96_001810</name>
    <name evidence="7" type="ORF">MMJJ_05890</name>
</gene>
<evidence type="ECO:0000256" key="2">
    <source>
        <dbReference type="ARBA" id="ARBA00022741"/>
    </source>
</evidence>
<feature type="binding site" evidence="6">
    <location>
        <position position="109"/>
    </location>
    <ligand>
        <name>GTP</name>
        <dbReference type="ChEBI" id="CHEBI:37565"/>
    </ligand>
</feature>
<dbReference type="EMBL" id="CP026606">
    <property type="protein sequence ID" value="AVB76005.1"/>
    <property type="molecule type" value="Genomic_DNA"/>
</dbReference>
<dbReference type="PANTHER" id="PTHR40732:SF1">
    <property type="entry name" value="GTP-DEPENDENT DEPHOSPHO-COA KINASE"/>
    <property type="match status" value="1"/>
</dbReference>
<feature type="binding site" evidence="6">
    <location>
        <position position="36"/>
    </location>
    <ligand>
        <name>GTP</name>
        <dbReference type="ChEBI" id="CHEBI:37565"/>
    </ligand>
</feature>
<dbReference type="EC" id="2.7.1.237" evidence="6"/>
<dbReference type="Pfam" id="PF04019">
    <property type="entry name" value="DUF359"/>
    <property type="match status" value="1"/>
</dbReference>
<reference evidence="7" key="2">
    <citation type="submission" date="2018-02" db="EMBL/GenBank/DDBJ databases">
        <title>Complete genome sequence of the Methanococcus maripaludis type strain JJ (DSM 2067), a model for selenoprotein synthesis in Archaea.</title>
        <authorList>
            <person name="Poehlein A."/>
            <person name="Heym D."/>
            <person name="Quitzke V."/>
            <person name="Fersch J."/>
            <person name="Daniel R."/>
            <person name="Rother M."/>
        </authorList>
    </citation>
    <scope>NUCLEOTIDE SEQUENCE [LARGE SCALE GENOMIC DNA]</scope>
    <source>
        <strain evidence="7">DSM 2067</strain>
    </source>
</reference>
<dbReference type="EMBL" id="JACHED010000005">
    <property type="protein sequence ID" value="MBB6497751.1"/>
    <property type="molecule type" value="Genomic_DNA"/>
</dbReference>
<evidence type="ECO:0000256" key="5">
    <source>
        <dbReference type="ARBA" id="ARBA00023134"/>
    </source>
</evidence>
<reference evidence="8 11" key="3">
    <citation type="submission" date="2020-07" db="EMBL/GenBank/DDBJ databases">
        <title>Genomic Encyclopedia of Type Strains, Phase IV (KMG-V): Genome sequencing to study the core and pangenomes of soil and plant-associated prokaryotes.</title>
        <authorList>
            <person name="Whitman W."/>
        </authorList>
    </citation>
    <scope>NUCLEOTIDE SEQUENCE [LARGE SCALE GENOMIC DNA]</scope>
    <source>
        <strain evidence="8 11">C13</strain>
        <strain evidence="9 12">D1</strain>
    </source>
</reference>
<name>A0A2L1C9H1_METMI</name>
<dbReference type="Proteomes" id="UP000590564">
    <property type="component" value="Unassembled WGS sequence"/>
</dbReference>
<reference evidence="10" key="1">
    <citation type="journal article" date="2018" name="Genome Announc.">
        <title>Complete Genome Sequence of the Methanococcus maripaludis Type Strain JJ (DSM 2067), a Model for Selenoprotein Synthesis in Archaea.</title>
        <authorList>
            <person name="Poehlein A."/>
            <person name="Heym D."/>
            <person name="Quitzke V."/>
            <person name="Fersch J."/>
            <person name="Daniel R."/>
            <person name="Rother M."/>
        </authorList>
    </citation>
    <scope>NUCLEOTIDE SEQUENCE [LARGE SCALE GENOMIC DNA]</scope>
    <source>
        <strain evidence="10">DSM 2067</strain>
    </source>
</reference>
<dbReference type="HAMAP" id="MF_00590">
    <property type="entry name" value="Dephospho_CoA_kinase_GTP_dep"/>
    <property type="match status" value="1"/>
</dbReference>
<evidence type="ECO:0000313" key="8">
    <source>
        <dbReference type="EMBL" id="MBA2864467.1"/>
    </source>
</evidence>
<keyword evidence="4 6" id="KW-0173">Coenzyme A biosynthesis</keyword>
<comment type="pathway">
    <text evidence="6">Cofactor biosynthesis; coenzyme A biosynthesis.</text>
</comment>
<evidence type="ECO:0000313" key="7">
    <source>
        <dbReference type="EMBL" id="AVB76005.1"/>
    </source>
</evidence>
<dbReference type="UniPathway" id="UPA00241"/>
<comment type="caution">
    <text evidence="6">Lacks conserved residue(s) required for the propagation of feature annotation.</text>
</comment>
<dbReference type="InterPro" id="IPR007164">
    <property type="entry name" value="GTP-dep_dephospho-CoA_kin"/>
</dbReference>
<evidence type="ECO:0000313" key="10">
    <source>
        <dbReference type="Proteomes" id="UP000239462"/>
    </source>
</evidence>
<evidence type="ECO:0000256" key="1">
    <source>
        <dbReference type="ARBA" id="ARBA00022679"/>
    </source>
</evidence>
<feature type="binding site" evidence="6">
    <location>
        <position position="54"/>
    </location>
    <ligand>
        <name>GTP</name>
        <dbReference type="ChEBI" id="CHEBI:37565"/>
    </ligand>
</feature>
<keyword evidence="5 6" id="KW-0342">GTP-binding</keyword>
<feature type="binding site" evidence="6">
    <location>
        <position position="35"/>
    </location>
    <ligand>
        <name>GTP</name>
        <dbReference type="ChEBI" id="CHEBI:37565"/>
    </ligand>
</feature>
<evidence type="ECO:0000313" key="12">
    <source>
        <dbReference type="Proteomes" id="UP000590564"/>
    </source>
</evidence>
<evidence type="ECO:0000313" key="9">
    <source>
        <dbReference type="EMBL" id="MBB6497751.1"/>
    </source>
</evidence>
<comment type="function">
    <text evidence="6">Catalyzes the GTP-dependent phosphorylation of the 3'-hydroxyl group of dephosphocoenzyme A to form coenzyme A (CoA).</text>
</comment>
<dbReference type="PIRSF" id="PIRSF006533">
    <property type="entry name" value="UCP006533"/>
    <property type="match status" value="1"/>
</dbReference>
<feature type="binding site" evidence="6">
    <location>
        <position position="132"/>
    </location>
    <ligand>
        <name>GTP</name>
        <dbReference type="ChEBI" id="CHEBI:37565"/>
    </ligand>
</feature>
<keyword evidence="1 6" id="KW-0808">Transferase</keyword>
<comment type="catalytic activity">
    <reaction evidence="6">
        <text>3'-dephospho-CoA + GTP = GDP + CoA + H(+)</text>
        <dbReference type="Rhea" id="RHEA:61156"/>
        <dbReference type="ChEBI" id="CHEBI:15378"/>
        <dbReference type="ChEBI" id="CHEBI:37565"/>
        <dbReference type="ChEBI" id="CHEBI:57287"/>
        <dbReference type="ChEBI" id="CHEBI:57328"/>
        <dbReference type="ChEBI" id="CHEBI:58189"/>
        <dbReference type="EC" id="2.7.1.237"/>
    </reaction>
</comment>
<keyword evidence="3 6" id="KW-0418">Kinase</keyword>